<reference evidence="1" key="1">
    <citation type="submission" date="2014-11" db="EMBL/GenBank/DDBJ databases">
        <authorList>
            <person name="Amaro Gonzalez C."/>
        </authorList>
    </citation>
    <scope>NUCLEOTIDE SEQUENCE</scope>
</reference>
<accession>A0A0E9S5Y1</accession>
<organism evidence="1">
    <name type="scientific">Anguilla anguilla</name>
    <name type="common">European freshwater eel</name>
    <name type="synonym">Muraena anguilla</name>
    <dbReference type="NCBI Taxonomy" id="7936"/>
    <lineage>
        <taxon>Eukaryota</taxon>
        <taxon>Metazoa</taxon>
        <taxon>Chordata</taxon>
        <taxon>Craniata</taxon>
        <taxon>Vertebrata</taxon>
        <taxon>Euteleostomi</taxon>
        <taxon>Actinopterygii</taxon>
        <taxon>Neopterygii</taxon>
        <taxon>Teleostei</taxon>
        <taxon>Anguilliformes</taxon>
        <taxon>Anguillidae</taxon>
        <taxon>Anguilla</taxon>
    </lineage>
</organism>
<dbReference type="EMBL" id="GBXM01072639">
    <property type="protein sequence ID" value="JAH35938.1"/>
    <property type="molecule type" value="Transcribed_RNA"/>
</dbReference>
<dbReference type="AlphaFoldDB" id="A0A0E9S5Y1"/>
<protein>
    <submittedName>
        <fullName evidence="1">Uncharacterized protein</fullName>
    </submittedName>
</protein>
<proteinExistence type="predicted"/>
<reference evidence="1" key="2">
    <citation type="journal article" date="2015" name="Fish Shellfish Immunol.">
        <title>Early steps in the European eel (Anguilla anguilla)-Vibrio vulnificus interaction in the gills: Role of the RtxA13 toxin.</title>
        <authorList>
            <person name="Callol A."/>
            <person name="Pajuelo D."/>
            <person name="Ebbesson L."/>
            <person name="Teles M."/>
            <person name="MacKenzie S."/>
            <person name="Amaro C."/>
        </authorList>
    </citation>
    <scope>NUCLEOTIDE SEQUENCE</scope>
</reference>
<name>A0A0E9S5Y1_ANGAN</name>
<sequence length="55" mass="6569">MLEKCQRHETLDWKPVTKARQGWPQYQEQGTDNRPPKQRVLTWSRSISGVNLWTC</sequence>
<evidence type="ECO:0000313" key="1">
    <source>
        <dbReference type="EMBL" id="JAH35938.1"/>
    </source>
</evidence>